<keyword evidence="3" id="KW-1185">Reference proteome</keyword>
<comment type="caution">
    <text evidence="2">The sequence shown here is derived from an EMBL/GenBank/DDBJ whole genome shotgun (WGS) entry which is preliminary data.</text>
</comment>
<gene>
    <name evidence="2" type="ORF">SGL43_00347</name>
</gene>
<feature type="compositionally biased region" description="Low complexity" evidence="1">
    <location>
        <begin position="12"/>
        <end position="25"/>
    </location>
</feature>
<organism evidence="2 3">
    <name type="scientific">Streptomyces globisporus</name>
    <dbReference type="NCBI Taxonomy" id="1908"/>
    <lineage>
        <taxon>Bacteria</taxon>
        <taxon>Bacillati</taxon>
        <taxon>Actinomycetota</taxon>
        <taxon>Actinomycetes</taxon>
        <taxon>Kitasatosporales</taxon>
        <taxon>Streptomycetaceae</taxon>
        <taxon>Streptomyces</taxon>
    </lineage>
</organism>
<dbReference type="Proteomes" id="UP001154015">
    <property type="component" value="Unassembled WGS sequence"/>
</dbReference>
<reference evidence="2" key="1">
    <citation type="submission" date="2022-03" db="EMBL/GenBank/DDBJ databases">
        <authorList>
            <person name="Leyn A S."/>
        </authorList>
    </citation>
    <scope>NUCLEOTIDE SEQUENCE</scope>
    <source>
        <strain evidence="2">Streptomyces globisporus 4-3</strain>
    </source>
</reference>
<evidence type="ECO:0000313" key="2">
    <source>
        <dbReference type="EMBL" id="CAH9413349.1"/>
    </source>
</evidence>
<evidence type="ECO:0000313" key="3">
    <source>
        <dbReference type="Proteomes" id="UP001154015"/>
    </source>
</evidence>
<protein>
    <submittedName>
        <fullName evidence="2">Uncharacterized protein</fullName>
    </submittedName>
</protein>
<evidence type="ECO:0000256" key="1">
    <source>
        <dbReference type="SAM" id="MobiDB-lite"/>
    </source>
</evidence>
<name>A0ABM9GPQ7_STRGL</name>
<accession>A0ABM9GPQ7</accession>
<proteinExistence type="predicted"/>
<sequence>MVPRGPTGTVSPRPRAGPARPAPAGTGDHEHSRHIGLKYLRKTGTER</sequence>
<dbReference type="EMBL" id="CAKXYP010000001">
    <property type="protein sequence ID" value="CAH9413349.1"/>
    <property type="molecule type" value="Genomic_DNA"/>
</dbReference>
<feature type="region of interest" description="Disordered" evidence="1">
    <location>
        <begin position="1"/>
        <end position="47"/>
    </location>
</feature>